<evidence type="ECO:0000313" key="4">
    <source>
        <dbReference type="EMBL" id="RDE04385.1"/>
    </source>
</evidence>
<accession>A0A369VRT1</accession>
<evidence type="ECO:0000259" key="3">
    <source>
        <dbReference type="Pfam" id="PF13476"/>
    </source>
</evidence>
<dbReference type="PANTHER" id="PTHR41259:SF1">
    <property type="entry name" value="DOUBLE-STRAND BREAK REPAIR RAD50 ATPASE, PUTATIVE-RELATED"/>
    <property type="match status" value="1"/>
</dbReference>
<dbReference type="GO" id="GO:0006302">
    <property type="term" value="P:double-strand break repair"/>
    <property type="evidence" value="ECO:0007669"/>
    <property type="project" value="InterPro"/>
</dbReference>
<keyword evidence="1" id="KW-0175">Coiled coil</keyword>
<feature type="region of interest" description="Disordered" evidence="2">
    <location>
        <begin position="1"/>
        <end position="32"/>
    </location>
</feature>
<feature type="coiled-coil region" evidence="1">
    <location>
        <begin position="264"/>
        <end position="362"/>
    </location>
</feature>
<dbReference type="Proteomes" id="UP000253918">
    <property type="component" value="Unassembled WGS sequence"/>
</dbReference>
<dbReference type="Gene3D" id="3.40.50.300">
    <property type="entry name" value="P-loop containing nucleotide triphosphate hydrolases"/>
    <property type="match status" value="2"/>
</dbReference>
<organism evidence="4 5">
    <name type="scientific">Sphingomonas aracearum</name>
    <dbReference type="NCBI Taxonomy" id="2283317"/>
    <lineage>
        <taxon>Bacteria</taxon>
        <taxon>Pseudomonadati</taxon>
        <taxon>Pseudomonadota</taxon>
        <taxon>Alphaproteobacteria</taxon>
        <taxon>Sphingomonadales</taxon>
        <taxon>Sphingomonadaceae</taxon>
        <taxon>Sphingomonas</taxon>
    </lineage>
</organism>
<reference evidence="4 5" key="1">
    <citation type="submission" date="2018-07" db="EMBL/GenBank/DDBJ databases">
        <title>a novel species of Sphingomonas isolated from the rhizosphere soil of Araceae plant.</title>
        <authorList>
            <person name="Zhiyong W."/>
            <person name="Qinglan Z."/>
            <person name="Zhiwei F."/>
            <person name="Ding X."/>
            <person name="Gejiao W."/>
            <person name="Shixue Z."/>
        </authorList>
    </citation>
    <scope>NUCLEOTIDE SEQUENCE [LARGE SCALE GENOMIC DNA]</scope>
    <source>
        <strain evidence="4 5">WZY 27</strain>
    </source>
</reference>
<sequence>MVIESTSRRGRCGLPGSGRGSRAALRRGDPGDGGRTVRIVSLELDNFRRFRRPLRLDGFEPGLNVVVEPNETGKSTLLEALRAALFIRHSARTELTRSYCPIGDDVAPRVAVEFEVAGERWQVEKQFLRSHRVQLTGPRGRFESDSAEEQLQALLGFERGNNRGTDPDTRGALGLLWVEQASALRVDAPNRLVRDNVRTALEGEVGAITGGRRFDTVRARVEEAYAEFRTGSRGKATGRLAAAENRLTVAREHRTGIETLAQSHEATLTELEDARAARRRIERELGDEERAALRDRLAADLKLAESSAERLVTAQARYDTANGTVERLTEKLAAIDAAQMAVEEAEAAKTAANAAVERHGDEREAAIRNEEDARTALSGAREARNAAEATLRTGRAAVASRQRSEAIARARERMTSLDALEAELAGQQRVADQAIASEQLEELARLDKTVVEARAVLSAGAVRVEVTSLDGTPVTIDGEPMGDAAREVTAPSLIAVGRHAKIHVVPPGTGSAAAELKAAEGALAAAEARLGVASYADAVARANDARLAGEAVKGLKRQVDTLCVADPTIGLAAGSAALRALLAKEADETAEEDTPVDVPGLEAEQILRSEEERSAIGRHTAAVEQLRTAQETSRKLGLEAAGAARDLANARTQLAALTGARSRTDLEADLVATEGELVERLRDRVAAEQAVGAFDLDRLRLRLANIDKAAAGAGDRRLALIEKIAGLEATIASEGAKGLAGQLDAAREEEAAAEQAVGRLTAEADALDLLRTTLREAQEAASRTFLGPVTRRAVQYVRRVLPDCDVTFGEELGLTSIARSGVSEGCGDLSRGTQEQLAVLTRLAFADLLLDKGEPVSLILDDPLVYSDDARLEIMTDILTRAAERMQVILLTCRERAFRHVGGNRLLLAA</sequence>
<dbReference type="PANTHER" id="PTHR41259">
    <property type="entry name" value="DOUBLE-STRAND BREAK REPAIR RAD50 ATPASE, PUTATIVE-RELATED"/>
    <property type="match status" value="1"/>
</dbReference>
<dbReference type="OrthoDB" id="7069379at2"/>
<proteinExistence type="predicted"/>
<dbReference type="GO" id="GO:0016887">
    <property type="term" value="F:ATP hydrolysis activity"/>
    <property type="evidence" value="ECO:0007669"/>
    <property type="project" value="InterPro"/>
</dbReference>
<name>A0A369VRT1_9SPHN</name>
<dbReference type="Pfam" id="PF13476">
    <property type="entry name" value="AAA_23"/>
    <property type="match status" value="1"/>
</dbReference>
<gene>
    <name evidence="4" type="ORF">DVW87_15775</name>
</gene>
<evidence type="ECO:0000313" key="5">
    <source>
        <dbReference type="Proteomes" id="UP000253918"/>
    </source>
</evidence>
<dbReference type="EMBL" id="QQNB01000004">
    <property type="protein sequence ID" value="RDE04385.1"/>
    <property type="molecule type" value="Genomic_DNA"/>
</dbReference>
<protein>
    <recommendedName>
        <fullName evidence="3">Rad50/SbcC-type AAA domain-containing protein</fullName>
    </recommendedName>
</protein>
<keyword evidence="5" id="KW-1185">Reference proteome</keyword>
<feature type="domain" description="Rad50/SbcC-type AAA" evidence="3">
    <location>
        <begin position="41"/>
        <end position="120"/>
    </location>
</feature>
<dbReference type="SUPFAM" id="SSF52540">
    <property type="entry name" value="P-loop containing nucleoside triphosphate hydrolases"/>
    <property type="match status" value="1"/>
</dbReference>
<dbReference type="InterPro" id="IPR027417">
    <property type="entry name" value="P-loop_NTPase"/>
</dbReference>
<feature type="coiled-coil region" evidence="1">
    <location>
        <begin position="736"/>
        <end position="763"/>
    </location>
</feature>
<dbReference type="AlphaFoldDB" id="A0A369VRT1"/>
<comment type="caution">
    <text evidence="4">The sequence shown here is derived from an EMBL/GenBank/DDBJ whole genome shotgun (WGS) entry which is preliminary data.</text>
</comment>
<evidence type="ECO:0000256" key="1">
    <source>
        <dbReference type="SAM" id="Coils"/>
    </source>
</evidence>
<dbReference type="InterPro" id="IPR038729">
    <property type="entry name" value="Rad50/SbcC_AAA"/>
</dbReference>
<evidence type="ECO:0000256" key="2">
    <source>
        <dbReference type="SAM" id="MobiDB-lite"/>
    </source>
</evidence>